<keyword evidence="3" id="KW-0862">Zinc</keyword>
<dbReference type="Proteomes" id="UP001189624">
    <property type="component" value="Chromosome 3"/>
</dbReference>
<protein>
    <recommendedName>
        <fullName evidence="7">RING-type domain-containing protein</fullName>
    </recommendedName>
</protein>
<sequence length="354" mass="39154">MRGSAQMEKSGAILIKRVKKTMNNAQEVLDYSLQQQQGPLFNHSHMLYNNDNGSNNINNNNSNSRKRGREDTAVANNTITTAASNVINPFSLQSQPPQLIHLSQLHNHQQNVVSTGLRLSFDDQQQQQQQRLQLHQNQSQHQLLLNGSHSSPFSSVLSQGLASQIKQQRDEIDQFLHAQGEQLRRALAEKRQRHYNALLSAAEEAVARRLREKEAEVEKATRKNAELEARAAQLSVEAQVWQAKARAQEATAATLQAQLQHTIMCQGGDEAIAAGVSCAAVEGQAEDAESAHIDPERLVLAAARPKCRGCTKRVASIVVLPCRHLCICTECDAHFRACPVCLTPKNSTVEVFLS</sequence>
<dbReference type="EMBL" id="OY731400">
    <property type="protein sequence ID" value="CAJ1943189.1"/>
    <property type="molecule type" value="Genomic_DNA"/>
</dbReference>
<dbReference type="InterPro" id="IPR001841">
    <property type="entry name" value="Znf_RING"/>
</dbReference>
<dbReference type="Pfam" id="PF13920">
    <property type="entry name" value="zf-C3HC4_3"/>
    <property type="match status" value="1"/>
</dbReference>
<evidence type="ECO:0000256" key="5">
    <source>
        <dbReference type="SAM" id="Coils"/>
    </source>
</evidence>
<dbReference type="GO" id="GO:0004842">
    <property type="term" value="F:ubiquitin-protein transferase activity"/>
    <property type="evidence" value="ECO:0007669"/>
    <property type="project" value="TreeGrafter"/>
</dbReference>
<gene>
    <name evidence="8" type="ORF">AYBTSS11_LOCUS11223</name>
</gene>
<keyword evidence="1" id="KW-0479">Metal-binding</keyword>
<name>A0AA86S8S2_9FABA</name>
<reference evidence="8" key="1">
    <citation type="submission" date="2023-10" db="EMBL/GenBank/DDBJ databases">
        <authorList>
            <person name="Domelevo Entfellner J.-B."/>
        </authorList>
    </citation>
    <scope>NUCLEOTIDE SEQUENCE</scope>
</reference>
<dbReference type="PANTHER" id="PTHR42647:SF5">
    <property type="entry name" value="SBP (S-RIBONUCLEASE BINDING PROTEIN) FAMILY PROTEIN"/>
    <property type="match status" value="1"/>
</dbReference>
<evidence type="ECO:0000259" key="7">
    <source>
        <dbReference type="PROSITE" id="PS50089"/>
    </source>
</evidence>
<feature type="coiled-coil region" evidence="5">
    <location>
        <begin position="203"/>
        <end position="244"/>
    </location>
</feature>
<dbReference type="PIRSF" id="PIRSF036836">
    <property type="entry name" value="RNase_bind_SBP1"/>
    <property type="match status" value="1"/>
</dbReference>
<proteinExistence type="predicted"/>
<evidence type="ECO:0000256" key="4">
    <source>
        <dbReference type="PROSITE-ProRule" id="PRU00175"/>
    </source>
</evidence>
<keyword evidence="2 4" id="KW-0863">Zinc-finger</keyword>
<dbReference type="PROSITE" id="PS50089">
    <property type="entry name" value="ZF_RING_2"/>
    <property type="match status" value="1"/>
</dbReference>
<dbReference type="Gene3D" id="3.30.40.10">
    <property type="entry name" value="Zinc/RING finger domain, C3HC4 (zinc finger)"/>
    <property type="match status" value="1"/>
</dbReference>
<evidence type="ECO:0000256" key="3">
    <source>
        <dbReference type="ARBA" id="ARBA00022833"/>
    </source>
</evidence>
<feature type="region of interest" description="Disordered" evidence="6">
    <location>
        <begin position="51"/>
        <end position="70"/>
    </location>
</feature>
<evidence type="ECO:0000256" key="2">
    <source>
        <dbReference type="ARBA" id="ARBA00022771"/>
    </source>
</evidence>
<feature type="domain" description="RING-type" evidence="7">
    <location>
        <begin position="307"/>
        <end position="341"/>
    </location>
</feature>
<organism evidence="8 9">
    <name type="scientific">Sphenostylis stenocarpa</name>
    <dbReference type="NCBI Taxonomy" id="92480"/>
    <lineage>
        <taxon>Eukaryota</taxon>
        <taxon>Viridiplantae</taxon>
        <taxon>Streptophyta</taxon>
        <taxon>Embryophyta</taxon>
        <taxon>Tracheophyta</taxon>
        <taxon>Spermatophyta</taxon>
        <taxon>Magnoliopsida</taxon>
        <taxon>eudicotyledons</taxon>
        <taxon>Gunneridae</taxon>
        <taxon>Pentapetalae</taxon>
        <taxon>rosids</taxon>
        <taxon>fabids</taxon>
        <taxon>Fabales</taxon>
        <taxon>Fabaceae</taxon>
        <taxon>Papilionoideae</taxon>
        <taxon>50 kb inversion clade</taxon>
        <taxon>NPAAA clade</taxon>
        <taxon>indigoferoid/millettioid clade</taxon>
        <taxon>Phaseoleae</taxon>
        <taxon>Sphenostylis</taxon>
    </lineage>
</organism>
<evidence type="ECO:0000313" key="8">
    <source>
        <dbReference type="EMBL" id="CAJ1943189.1"/>
    </source>
</evidence>
<dbReference type="GO" id="GO:0008270">
    <property type="term" value="F:zinc ion binding"/>
    <property type="evidence" value="ECO:0007669"/>
    <property type="project" value="UniProtKB-KW"/>
</dbReference>
<dbReference type="AlphaFoldDB" id="A0AA86S8S2"/>
<feature type="compositionally biased region" description="Low complexity" evidence="6">
    <location>
        <begin position="51"/>
        <end position="63"/>
    </location>
</feature>
<evidence type="ECO:0000256" key="6">
    <source>
        <dbReference type="SAM" id="MobiDB-lite"/>
    </source>
</evidence>
<evidence type="ECO:0000313" key="9">
    <source>
        <dbReference type="Proteomes" id="UP001189624"/>
    </source>
</evidence>
<dbReference type="Gramene" id="rna-AYBTSS11_LOCUS11223">
    <property type="protein sequence ID" value="CAJ1943189.1"/>
    <property type="gene ID" value="gene-AYBTSS11_LOCUS11223"/>
</dbReference>
<accession>A0AA86S8S2</accession>
<dbReference type="FunFam" id="1.10.1170.10:FF:000002">
    <property type="entry name" value="Baculoviral IAP repeat containing 7"/>
    <property type="match status" value="1"/>
</dbReference>
<keyword evidence="5" id="KW-0175">Coiled coil</keyword>
<dbReference type="InterPro" id="IPR013083">
    <property type="entry name" value="Znf_RING/FYVE/PHD"/>
</dbReference>
<dbReference type="PANTHER" id="PTHR42647">
    <property type="entry name" value="SBP (S-RIBONUCLEASE BINDING PROTEIN) FAMILY PROTEIN"/>
    <property type="match status" value="1"/>
</dbReference>
<dbReference type="FunFam" id="3.30.40.10:FF:000239">
    <property type="entry name" value="probable BOI-related E3 ubiquitin-protein ligase 2"/>
    <property type="match status" value="1"/>
</dbReference>
<keyword evidence="9" id="KW-1185">Reference proteome</keyword>
<evidence type="ECO:0000256" key="1">
    <source>
        <dbReference type="ARBA" id="ARBA00022723"/>
    </source>
</evidence>